<dbReference type="RefSeq" id="YP_009839647.1">
    <property type="nucleotide sequence ID" value="NC_048721.1"/>
</dbReference>
<organism evidence="1 2">
    <name type="scientific">Streptomyces phage StarPlatinum</name>
    <dbReference type="NCBI Taxonomy" id="2283265"/>
    <lineage>
        <taxon>Viruses</taxon>
        <taxon>Duplodnaviria</taxon>
        <taxon>Heunggongvirae</taxon>
        <taxon>Uroviricota</taxon>
        <taxon>Caudoviricetes</taxon>
        <taxon>Stanwilliamsviridae</taxon>
        <taxon>Boydwoodruffvirinae</taxon>
        <taxon>Karimacvirus</taxon>
        <taxon>Karimacvirus starplatinum</taxon>
        <taxon>Streptomyces virus StarPlatinum</taxon>
    </lineage>
</organism>
<gene>
    <name evidence="1" type="primary">254</name>
    <name evidence="1" type="ORF">SEA_STARPLATINUM_254</name>
</gene>
<dbReference type="GeneID" id="55609945"/>
<accession>A0A345M8Y6</accession>
<evidence type="ECO:0000313" key="1">
    <source>
        <dbReference type="EMBL" id="AXH66957.1"/>
    </source>
</evidence>
<dbReference type="KEGG" id="vg:55609945"/>
<reference evidence="1 2" key="1">
    <citation type="submission" date="2018-07" db="EMBL/GenBank/DDBJ databases">
        <authorList>
            <person name="Cook J.L."/>
            <person name="Tucker S.D."/>
            <person name="Kassa A.K."/>
            <person name="Jones J.A."/>
            <person name="Khadka D."/>
            <person name="Klug H.M."/>
            <person name="Layton S.R."/>
            <person name="Nayek S."/>
            <person name="Bhuiyan S."/>
            <person name="Kim T."/>
            <person name="Hughes L.E."/>
            <person name="Garlena R.A."/>
            <person name="Russell D.A."/>
            <person name="Pope W.H."/>
            <person name="Jacobs-Sera D."/>
            <person name="Hatfull G.F."/>
        </authorList>
    </citation>
    <scope>NUCLEOTIDE SEQUENCE [LARGE SCALE GENOMIC DNA]</scope>
</reference>
<sequence>MRWDRYRFSWGNEGHVTVELLASGKVINQFTIDDVDCDNFISDLVKSRKQAKRAKRN</sequence>
<keyword evidence="2" id="KW-1185">Reference proteome</keyword>
<proteinExistence type="predicted"/>
<evidence type="ECO:0000313" key="2">
    <source>
        <dbReference type="Proteomes" id="UP000259988"/>
    </source>
</evidence>
<dbReference type="EMBL" id="MH576965">
    <property type="protein sequence ID" value="AXH66957.1"/>
    <property type="molecule type" value="Genomic_DNA"/>
</dbReference>
<name>A0A345M8Y6_9CAUD</name>
<dbReference type="Proteomes" id="UP000259988">
    <property type="component" value="Segment"/>
</dbReference>
<protein>
    <submittedName>
        <fullName evidence="1">Uncharacterized protein</fullName>
    </submittedName>
</protein>